<reference evidence="5 6" key="1">
    <citation type="journal article" date="2016" name="Mol. Biol. Evol.">
        <title>Comparative Genomics of Early-Diverging Mushroom-Forming Fungi Provides Insights into the Origins of Lignocellulose Decay Capabilities.</title>
        <authorList>
            <person name="Nagy L.G."/>
            <person name="Riley R."/>
            <person name="Tritt A."/>
            <person name="Adam C."/>
            <person name="Daum C."/>
            <person name="Floudas D."/>
            <person name="Sun H."/>
            <person name="Yadav J.S."/>
            <person name="Pangilinan J."/>
            <person name="Larsson K.H."/>
            <person name="Matsuura K."/>
            <person name="Barry K."/>
            <person name="Labutti K."/>
            <person name="Kuo R."/>
            <person name="Ohm R.A."/>
            <person name="Bhattacharya S.S."/>
            <person name="Shirouzu T."/>
            <person name="Yoshinaga Y."/>
            <person name="Martin F.M."/>
            <person name="Grigoriev I.V."/>
            <person name="Hibbett D.S."/>
        </authorList>
    </citation>
    <scope>NUCLEOTIDE SEQUENCE [LARGE SCALE GENOMIC DNA]</scope>
    <source>
        <strain evidence="5 6">CBS 109695</strain>
    </source>
</reference>
<dbReference type="InterPro" id="IPR022803">
    <property type="entry name" value="Ribosomal_uL5_dom_sf"/>
</dbReference>
<sequence>MGDVILRDFDGNTLSSFWQYGLIDWDMFYSCLRTIISSPDSWAVFGYDENLPEGQGASYPPSRDFPDPGTYILLRPDGGRISVGLTPLSTRPRHPTISNTPTGTDDYRTRVRHRDTCCLISGHIVIRGDYSRFKAAHIYPRAHENEWIRRGYPSRITDPAPLAALGGPTKIDSIQNVILLRGDLHDAWDNYKFGVNPDRGYAVIPFVPGYDDIAGNVLKLDHIADSNLRPFDDLFRDHFLQGVLKNMKGTGEPTWDYEDALGDGMMDLSRSDIWGGKRGQEHLEFEMAHRLHSLQAAHPPLCATSTTTSSPTTNPTVPPLRPLLRRSSAYRHPRAQAIERDVQMSHALLTILAHSYSTLRAIAFNAYTSPTDGAFPDFLFCTPLGYTYPWPNPAIASPEPQLTGQTPVTYDVCCTGCSFDIRRSEKIAVHVTIHGTKAGEILEGGLKGKEYKLRRQNFSQTSNFWFGGHEHIYLGTRTIRVLVSSISGWTSTLSWVAGGKSGEEAKEGPDWVRLPSKQGRHAGMVQAAFRWSQPEIIDSVASLVPL</sequence>
<evidence type="ECO:0000259" key="4">
    <source>
        <dbReference type="Pfam" id="PF13391"/>
    </source>
</evidence>
<dbReference type="GO" id="GO:0003735">
    <property type="term" value="F:structural constituent of ribosome"/>
    <property type="evidence" value="ECO:0007669"/>
    <property type="project" value="InterPro"/>
</dbReference>
<dbReference type="InterPro" id="IPR003615">
    <property type="entry name" value="HNH_nuc"/>
</dbReference>
<dbReference type="GO" id="GO:0005840">
    <property type="term" value="C:ribosome"/>
    <property type="evidence" value="ECO:0007669"/>
    <property type="project" value="UniProtKB-KW"/>
</dbReference>
<evidence type="ECO:0000256" key="1">
    <source>
        <dbReference type="ARBA" id="ARBA00008553"/>
    </source>
</evidence>
<keyword evidence="2" id="KW-0689">Ribosomal protein</keyword>
<organism evidence="5 6">
    <name type="scientific">Athelia psychrophila</name>
    <dbReference type="NCBI Taxonomy" id="1759441"/>
    <lineage>
        <taxon>Eukaryota</taxon>
        <taxon>Fungi</taxon>
        <taxon>Dikarya</taxon>
        <taxon>Basidiomycota</taxon>
        <taxon>Agaricomycotina</taxon>
        <taxon>Agaricomycetes</taxon>
        <taxon>Agaricomycetidae</taxon>
        <taxon>Atheliales</taxon>
        <taxon>Atheliaceae</taxon>
        <taxon>Athelia</taxon>
    </lineage>
</organism>
<dbReference type="Proteomes" id="UP000076532">
    <property type="component" value="Unassembled WGS sequence"/>
</dbReference>
<comment type="similarity">
    <text evidence="1">Belongs to the universal ribosomal protein uL5 family.</text>
</comment>
<dbReference type="EMBL" id="KV417482">
    <property type="protein sequence ID" value="KZP33499.1"/>
    <property type="molecule type" value="Genomic_DNA"/>
</dbReference>
<dbReference type="AlphaFoldDB" id="A0A166W8R8"/>
<evidence type="ECO:0000313" key="5">
    <source>
        <dbReference type="EMBL" id="KZP33499.1"/>
    </source>
</evidence>
<dbReference type="Gene3D" id="3.30.1440.10">
    <property type="match status" value="1"/>
</dbReference>
<keyword evidence="3" id="KW-0687">Ribonucleoprotein</keyword>
<proteinExistence type="inferred from homology"/>
<dbReference type="SUPFAM" id="SSF55282">
    <property type="entry name" value="RL5-like"/>
    <property type="match status" value="1"/>
</dbReference>
<dbReference type="Pfam" id="PF13391">
    <property type="entry name" value="HNH_2"/>
    <property type="match status" value="1"/>
</dbReference>
<dbReference type="OrthoDB" id="2142759at2759"/>
<protein>
    <recommendedName>
        <fullName evidence="4">HNH nuclease domain-containing protein</fullName>
    </recommendedName>
</protein>
<accession>A0A166W8R8</accession>
<dbReference type="GO" id="GO:1990904">
    <property type="term" value="C:ribonucleoprotein complex"/>
    <property type="evidence" value="ECO:0007669"/>
    <property type="project" value="UniProtKB-KW"/>
</dbReference>
<evidence type="ECO:0000256" key="3">
    <source>
        <dbReference type="ARBA" id="ARBA00023274"/>
    </source>
</evidence>
<keyword evidence="6" id="KW-1185">Reference proteome</keyword>
<dbReference type="InterPro" id="IPR002132">
    <property type="entry name" value="Ribosomal_uL5"/>
</dbReference>
<dbReference type="GO" id="GO:0006412">
    <property type="term" value="P:translation"/>
    <property type="evidence" value="ECO:0007669"/>
    <property type="project" value="InterPro"/>
</dbReference>
<feature type="domain" description="HNH nuclease" evidence="4">
    <location>
        <begin position="118"/>
        <end position="196"/>
    </location>
</feature>
<evidence type="ECO:0000313" key="6">
    <source>
        <dbReference type="Proteomes" id="UP000076532"/>
    </source>
</evidence>
<name>A0A166W8R8_9AGAM</name>
<dbReference type="STRING" id="436010.A0A166W8R8"/>
<evidence type="ECO:0000256" key="2">
    <source>
        <dbReference type="ARBA" id="ARBA00022980"/>
    </source>
</evidence>
<dbReference type="PANTHER" id="PTHR11994">
    <property type="entry name" value="60S RIBOSOMAL PROTEIN L11-RELATED"/>
    <property type="match status" value="1"/>
</dbReference>
<gene>
    <name evidence="5" type="ORF">FIBSPDRAFT_1036048</name>
</gene>